<proteinExistence type="predicted"/>
<dbReference type="SUPFAM" id="SSF52374">
    <property type="entry name" value="Nucleotidylyl transferase"/>
    <property type="match status" value="1"/>
</dbReference>
<dbReference type="OrthoDB" id="9802794at2"/>
<keyword evidence="3" id="KW-1185">Reference proteome</keyword>
<dbReference type="InterPro" id="IPR052735">
    <property type="entry name" value="NAD_biosynth-regulator"/>
</dbReference>
<dbReference type="InterPro" id="IPR027417">
    <property type="entry name" value="P-loop_NTPase"/>
</dbReference>
<dbReference type="InterPro" id="IPR038727">
    <property type="entry name" value="NadR/Ttd14_AAA_dom"/>
</dbReference>
<organism evidence="2 3">
    <name type="scientific">Vagococcus fessus</name>
    <dbReference type="NCBI Taxonomy" id="120370"/>
    <lineage>
        <taxon>Bacteria</taxon>
        <taxon>Bacillati</taxon>
        <taxon>Bacillota</taxon>
        <taxon>Bacilli</taxon>
        <taxon>Lactobacillales</taxon>
        <taxon>Enterococcaceae</taxon>
        <taxon>Vagococcus</taxon>
    </lineage>
</organism>
<dbReference type="InterPro" id="IPR014729">
    <property type="entry name" value="Rossmann-like_a/b/a_fold"/>
</dbReference>
<evidence type="ECO:0000313" key="3">
    <source>
        <dbReference type="Proteomes" id="UP000287101"/>
    </source>
</evidence>
<dbReference type="SUPFAM" id="SSF52540">
    <property type="entry name" value="P-loop containing nucleoside triphosphate hydrolases"/>
    <property type="match status" value="1"/>
</dbReference>
<protein>
    <recommendedName>
        <fullName evidence="1">NadR/Ttd14 AAA domain-containing protein</fullName>
    </recommendedName>
</protein>
<dbReference type="PANTHER" id="PTHR37512">
    <property type="entry name" value="TRIFUNCTIONAL NAD BIOSYNTHESIS/REGULATOR PROTEIN NADR"/>
    <property type="match status" value="1"/>
</dbReference>
<dbReference type="Gene3D" id="3.40.50.620">
    <property type="entry name" value="HUPs"/>
    <property type="match status" value="1"/>
</dbReference>
<dbReference type="PANTHER" id="PTHR37512:SF1">
    <property type="entry name" value="NADR_TTD14 AAA DOMAIN-CONTAINING PROTEIN"/>
    <property type="match status" value="1"/>
</dbReference>
<dbReference type="RefSeq" id="WP_126832240.1">
    <property type="nucleotide sequence ID" value="NZ_CBCRYB010000014.1"/>
</dbReference>
<dbReference type="Gene3D" id="3.40.50.300">
    <property type="entry name" value="P-loop containing nucleotide triphosphate hydrolases"/>
    <property type="match status" value="1"/>
</dbReference>
<evidence type="ECO:0000313" key="2">
    <source>
        <dbReference type="EMBL" id="RSU02509.1"/>
    </source>
</evidence>
<dbReference type="Proteomes" id="UP000287101">
    <property type="component" value="Unassembled WGS sequence"/>
</dbReference>
<comment type="caution">
    <text evidence="2">The sequence shown here is derived from an EMBL/GenBank/DDBJ whole genome shotgun (WGS) entry which is preliminary data.</text>
</comment>
<name>A0A430A6K5_9ENTE</name>
<sequence>MKKQLFDITEKKIKGDKIGIFFGTVSPLHQGHYSEIIRAKRENDGCIVVVSGYTGDRGENAGMNLTQRGRSAREIFSEDNTVSVTYVNEDHIPPMPKGWIPWLELVMTEVKKLTVNPEASYVWYTGELEYKEKLNELRPQDEVVLVDRQLLPISGTAIRENPLKNWDYIMPPFRKYFSKNYLVIGSPSTGKTSLVRDLARRFNAPYTREAARTYEPLFNVRDNELLIQDLLGMGIAQFEDNREAIRSAGNRGVVFFDTDISTTEVYTQLYAPDDYESVRQTFEIYAKRQKFEKIFVIPPITEYVNDGFRDMSTADEEERMAMHDSFMAIIEKYGWSDKVILLDDPTYMGRYEQACEVVETLLNELK</sequence>
<feature type="domain" description="NadR/Ttd14 AAA" evidence="1">
    <location>
        <begin position="182"/>
        <end position="334"/>
    </location>
</feature>
<accession>A0A430A6K5</accession>
<dbReference type="AlphaFoldDB" id="A0A430A6K5"/>
<gene>
    <name evidence="2" type="ORF">CBF31_09085</name>
</gene>
<dbReference type="Pfam" id="PF13521">
    <property type="entry name" value="AAA_28"/>
    <property type="match status" value="1"/>
</dbReference>
<evidence type="ECO:0000259" key="1">
    <source>
        <dbReference type="Pfam" id="PF13521"/>
    </source>
</evidence>
<dbReference type="EMBL" id="NGJY01000003">
    <property type="protein sequence ID" value="RSU02509.1"/>
    <property type="molecule type" value="Genomic_DNA"/>
</dbReference>
<reference evidence="2 3" key="1">
    <citation type="submission" date="2017-05" db="EMBL/GenBank/DDBJ databases">
        <title>Vagococcus spp. assemblies.</title>
        <authorList>
            <person name="Gulvik C.A."/>
        </authorList>
    </citation>
    <scope>NUCLEOTIDE SEQUENCE [LARGE SCALE GENOMIC DNA]</scope>
    <source>
        <strain evidence="2 3">CCUG 41755</strain>
    </source>
</reference>